<dbReference type="AlphaFoldDB" id="A0A4R6ZTH2"/>
<dbReference type="RefSeq" id="WP_036070202.1">
    <property type="nucleotide sequence ID" value="NZ_JAASUO010000001.1"/>
</dbReference>
<dbReference type="PROSITE" id="PS50995">
    <property type="entry name" value="HTH_MARR_2"/>
    <property type="match status" value="1"/>
</dbReference>
<dbReference type="Pfam" id="PF01047">
    <property type="entry name" value="MarR"/>
    <property type="match status" value="1"/>
</dbReference>
<dbReference type="InterPro" id="IPR036390">
    <property type="entry name" value="WH_DNA-bd_sf"/>
</dbReference>
<name>A0A4R6ZTH2_9LIST</name>
<organism evidence="5 6">
    <name type="scientific">Listeria rocourtiae</name>
    <dbReference type="NCBI Taxonomy" id="647910"/>
    <lineage>
        <taxon>Bacteria</taxon>
        <taxon>Bacillati</taxon>
        <taxon>Bacillota</taxon>
        <taxon>Bacilli</taxon>
        <taxon>Bacillales</taxon>
        <taxon>Listeriaceae</taxon>
        <taxon>Listeria</taxon>
    </lineage>
</organism>
<dbReference type="GO" id="GO:0003700">
    <property type="term" value="F:DNA-binding transcription factor activity"/>
    <property type="evidence" value="ECO:0007669"/>
    <property type="project" value="InterPro"/>
</dbReference>
<keyword evidence="3" id="KW-0804">Transcription</keyword>
<evidence type="ECO:0000256" key="2">
    <source>
        <dbReference type="ARBA" id="ARBA00023125"/>
    </source>
</evidence>
<gene>
    <name evidence="5" type="ORF">DFP96_101426</name>
</gene>
<keyword evidence="6" id="KW-1185">Reference proteome</keyword>
<evidence type="ECO:0000313" key="5">
    <source>
        <dbReference type="EMBL" id="TDR55489.1"/>
    </source>
</evidence>
<dbReference type="EMBL" id="SNZK01000001">
    <property type="protein sequence ID" value="TDR55489.1"/>
    <property type="molecule type" value="Genomic_DNA"/>
</dbReference>
<dbReference type="Proteomes" id="UP000295558">
    <property type="component" value="Unassembled WGS sequence"/>
</dbReference>
<dbReference type="InterPro" id="IPR039422">
    <property type="entry name" value="MarR/SlyA-like"/>
</dbReference>
<dbReference type="InterPro" id="IPR036388">
    <property type="entry name" value="WH-like_DNA-bd_sf"/>
</dbReference>
<protein>
    <submittedName>
        <fullName evidence="5">MarR family 2-MHQ and catechol resistance regulon transcriptional repressor</fullName>
    </submittedName>
</protein>
<dbReference type="InterPro" id="IPR000835">
    <property type="entry name" value="HTH_MarR-typ"/>
</dbReference>
<reference evidence="5 6" key="1">
    <citation type="submission" date="2019-03" db="EMBL/GenBank/DDBJ databases">
        <title>Genomic Encyclopedia of Type Strains, Phase III (KMG-III): the genomes of soil and plant-associated and newly described type strains.</title>
        <authorList>
            <person name="Whitman W."/>
        </authorList>
    </citation>
    <scope>NUCLEOTIDE SEQUENCE [LARGE SCALE GENOMIC DNA]</scope>
    <source>
        <strain evidence="5 6">CECT 7972</strain>
    </source>
</reference>
<accession>A0A4R6ZTH2</accession>
<feature type="domain" description="HTH marR-type" evidence="4">
    <location>
        <begin position="5"/>
        <end position="137"/>
    </location>
</feature>
<dbReference type="GO" id="GO:0003677">
    <property type="term" value="F:DNA binding"/>
    <property type="evidence" value="ECO:0007669"/>
    <property type="project" value="UniProtKB-KW"/>
</dbReference>
<comment type="caution">
    <text evidence="5">The sequence shown here is derived from an EMBL/GenBank/DDBJ whole genome shotgun (WGS) entry which is preliminary data.</text>
</comment>
<evidence type="ECO:0000256" key="3">
    <source>
        <dbReference type="ARBA" id="ARBA00023163"/>
    </source>
</evidence>
<dbReference type="SMART" id="SM00347">
    <property type="entry name" value="HTH_MARR"/>
    <property type="match status" value="1"/>
</dbReference>
<dbReference type="PANTHER" id="PTHR33164">
    <property type="entry name" value="TRANSCRIPTIONAL REGULATOR, MARR FAMILY"/>
    <property type="match status" value="1"/>
</dbReference>
<sequence>MDNIDLKLFTVLLRSTGWIQKLTAKLVEEYGITPSEFGVLEQIYHLGPQQLQTIGQKNLISNGNTTYMVTKLEKKRYLVRKPDPGDRRIVYAELTEQGRDFIGNLFPQFEALIKEQFNVLDEEEKETLITGLKNIGLKAESHWRAK</sequence>
<dbReference type="SUPFAM" id="SSF46785">
    <property type="entry name" value="Winged helix' DNA-binding domain"/>
    <property type="match status" value="1"/>
</dbReference>
<evidence type="ECO:0000256" key="1">
    <source>
        <dbReference type="ARBA" id="ARBA00023015"/>
    </source>
</evidence>
<keyword evidence="2" id="KW-0238">DNA-binding</keyword>
<keyword evidence="1" id="KW-0805">Transcription regulation</keyword>
<dbReference type="PANTHER" id="PTHR33164:SF56">
    <property type="entry name" value="HTH-TYPE TRANSCRIPTIONAL REGULATOR MHQR"/>
    <property type="match status" value="1"/>
</dbReference>
<dbReference type="Gene3D" id="1.10.10.10">
    <property type="entry name" value="Winged helix-like DNA-binding domain superfamily/Winged helix DNA-binding domain"/>
    <property type="match status" value="1"/>
</dbReference>
<proteinExistence type="predicted"/>
<dbReference type="PRINTS" id="PR00598">
    <property type="entry name" value="HTHMARR"/>
</dbReference>
<dbReference type="STRING" id="1265846.PROCOU_06188"/>
<evidence type="ECO:0000259" key="4">
    <source>
        <dbReference type="PROSITE" id="PS50995"/>
    </source>
</evidence>
<dbReference type="GO" id="GO:0006950">
    <property type="term" value="P:response to stress"/>
    <property type="evidence" value="ECO:0007669"/>
    <property type="project" value="TreeGrafter"/>
</dbReference>
<evidence type="ECO:0000313" key="6">
    <source>
        <dbReference type="Proteomes" id="UP000295558"/>
    </source>
</evidence>